<dbReference type="SUPFAM" id="SSF52540">
    <property type="entry name" value="P-loop containing nucleoside triphosphate hydrolases"/>
    <property type="match status" value="2"/>
</dbReference>
<organism evidence="9 10">
    <name type="scientific">Labeo rohita</name>
    <name type="common">Indian major carp</name>
    <name type="synonym">Cyprinus rohita</name>
    <dbReference type="NCBI Taxonomy" id="84645"/>
    <lineage>
        <taxon>Eukaryota</taxon>
        <taxon>Metazoa</taxon>
        <taxon>Chordata</taxon>
        <taxon>Craniata</taxon>
        <taxon>Vertebrata</taxon>
        <taxon>Euteleostomi</taxon>
        <taxon>Actinopterygii</taxon>
        <taxon>Neopterygii</taxon>
        <taxon>Teleostei</taxon>
        <taxon>Ostariophysi</taxon>
        <taxon>Cypriniformes</taxon>
        <taxon>Cyprinidae</taxon>
        <taxon>Labeoninae</taxon>
        <taxon>Labeonini</taxon>
        <taxon>Labeo</taxon>
    </lineage>
</organism>
<dbReference type="InterPro" id="IPR003395">
    <property type="entry name" value="RecF/RecN/SMC_N"/>
</dbReference>
<feature type="coiled-coil region" evidence="6">
    <location>
        <begin position="595"/>
        <end position="681"/>
    </location>
</feature>
<evidence type="ECO:0000313" key="9">
    <source>
        <dbReference type="EMBL" id="KAI2660060.1"/>
    </source>
</evidence>
<gene>
    <name evidence="9" type="ORF">H4Q32_022660</name>
</gene>
<evidence type="ECO:0000256" key="5">
    <source>
        <dbReference type="ARBA" id="ARBA00023054"/>
    </source>
</evidence>
<dbReference type="PANTHER" id="PTHR45916:SF1">
    <property type="entry name" value="STRUCTURAL MAINTENANCE OF CHROMOSOMES PROTEIN 5"/>
    <property type="match status" value="1"/>
</dbReference>
<evidence type="ECO:0000256" key="6">
    <source>
        <dbReference type="SAM" id="Coils"/>
    </source>
</evidence>
<dbReference type="InterPro" id="IPR027417">
    <property type="entry name" value="P-loop_NTPase"/>
</dbReference>
<feature type="domain" description="RecF/RecN/SMC N-terminal" evidence="8">
    <location>
        <begin position="42"/>
        <end position="993"/>
    </location>
</feature>
<sequence length="1024" mass="119097">MDLPQKRKRISHELTNSQASNREAAPSTSTNGQAGGFVEGSILRITMHNFLTYDHSEVFPGPKLNMIVGANGTGKSSIVCAICLGLAGKTSVSLYVKRGCSKGSVEIELYRASGNLIITREIQVENNQSTWMINKKHASQKAVEEAVKELHIQVGNLCQFLPQEKVGEFAKMSKIELLEATEKSVGPPEMYEFHCELKTFRTKERELENVCKEKATFLEKARQRNERNKLDVERYYMKKRHLDRIQMLEKKKPWVEYETARKEMEGVKKEREEMKRKLKSLKEAQEPLLRKIRSVESQLQPIEQKMKELTAGIREATQKCKQKHDQLEYRNKEVEDIRQDLSLKQTEEADRQKRIGHTQLMIKDLQKELQNMGSMEDVTPQIEAVNAELKSIQDEKAKLEGEMSLEDMMKVKEDKLRTRFRDTYTALMWLRNNRERFEGNVYEPMMLVINVRDARHAKYVESHIPLNDLKAFVFQRQDDMEKFMTEVRDTQKLRVNSIIAPAESCSKRPPSRPLDTLKRYGFFSYLRELFDAPEEVMSYLCYQYKVIREVQIRMIYTAEEKYNVKKSNYSNNVVSSNSALRPSQFLTTTIDADERRQLEEQLRAAERQVQSIDQRMAAIREQQAKLDRRDNELRAKKKKLSELKGKKRQLEQKISTKQDSLRQMEQNEINLEAIEEETNAKIAAVNNKKVAIMGEYLSHMQVKARLSMEKVYLALQSAGLSAEKTKLETDCRDGSAELKRAEVAYTKLDQAKTSLLETCKTLMRRAIQICNMTPGETAVPEELHAAFSQLPDTLDEIDAMLNEEKTRADCFTGLSDAVVEEYNRREQEIQNMEKELDDKTNALTTYRRNIAEAKERWLNPLKQLVDQINERFSDFFRSMQCAGEVDLHSENEEEYDKYGIRIRVKFRSSTQLHELTPHHQSGGERSVSTMLYLMALQELNRCPFRVVDEINQGMDPVNERRVFDIVVRTACGVNTSQYFFITPKNLTYAEQMTILCVHNGPYMLPPNKWNEKTFIRRAKRRQTH</sequence>
<dbReference type="Proteomes" id="UP000830375">
    <property type="component" value="Unassembled WGS sequence"/>
</dbReference>
<evidence type="ECO:0000256" key="3">
    <source>
        <dbReference type="ARBA" id="ARBA00018687"/>
    </source>
</evidence>
<dbReference type="Pfam" id="PF02463">
    <property type="entry name" value="SMC_N"/>
    <property type="match status" value="1"/>
</dbReference>
<feature type="compositionally biased region" description="Polar residues" evidence="7">
    <location>
        <begin position="13"/>
        <end position="32"/>
    </location>
</feature>
<evidence type="ECO:0000256" key="1">
    <source>
        <dbReference type="ARBA" id="ARBA00004286"/>
    </source>
</evidence>
<evidence type="ECO:0000313" key="10">
    <source>
        <dbReference type="Proteomes" id="UP000830375"/>
    </source>
</evidence>
<accession>A0ABQ8MBR6</accession>
<name>A0ABQ8MBR6_LABRO</name>
<protein>
    <recommendedName>
        <fullName evidence="3">Structural maintenance of chromosomes protein 5</fullName>
    </recommendedName>
</protein>
<dbReference type="Gene3D" id="3.40.50.300">
    <property type="entry name" value="P-loop containing nucleotide triphosphate hydrolases"/>
    <property type="match status" value="2"/>
</dbReference>
<evidence type="ECO:0000256" key="2">
    <source>
        <dbReference type="ARBA" id="ARBA00010171"/>
    </source>
</evidence>
<evidence type="ECO:0000256" key="7">
    <source>
        <dbReference type="SAM" id="MobiDB-lite"/>
    </source>
</evidence>
<feature type="region of interest" description="Disordered" evidence="7">
    <location>
        <begin position="1"/>
        <end position="33"/>
    </location>
</feature>
<keyword evidence="10" id="KW-1185">Reference proteome</keyword>
<dbReference type="PANTHER" id="PTHR45916">
    <property type="entry name" value="STRUCTURAL MAINTENANCE OF CHROMOSOMES PROTEIN 5"/>
    <property type="match status" value="1"/>
</dbReference>
<evidence type="ECO:0000259" key="8">
    <source>
        <dbReference type="Pfam" id="PF02463"/>
    </source>
</evidence>
<dbReference type="EMBL" id="JACTAM010000010">
    <property type="protein sequence ID" value="KAI2660060.1"/>
    <property type="molecule type" value="Genomic_DNA"/>
</dbReference>
<comment type="caution">
    <text evidence="9">The sequence shown here is derived from an EMBL/GenBank/DDBJ whole genome shotgun (WGS) entry which is preliminary data.</text>
</comment>
<feature type="coiled-coil region" evidence="6">
    <location>
        <begin position="815"/>
        <end position="856"/>
    </location>
</feature>
<comment type="similarity">
    <text evidence="2">Belongs to the SMC family. SMC5 subfamily.</text>
</comment>
<keyword evidence="4" id="KW-0158">Chromosome</keyword>
<evidence type="ECO:0000256" key="4">
    <source>
        <dbReference type="ARBA" id="ARBA00022454"/>
    </source>
</evidence>
<reference evidence="9 10" key="1">
    <citation type="submission" date="2022-01" db="EMBL/GenBank/DDBJ databases">
        <title>A high-quality chromosome-level genome assembly of rohu carp, Labeo rohita.</title>
        <authorList>
            <person name="Arick M.A. II"/>
            <person name="Hsu C.-Y."/>
            <person name="Magbanua Z."/>
            <person name="Pechanova O."/>
            <person name="Grover C."/>
            <person name="Miller E."/>
            <person name="Thrash A."/>
            <person name="Ezzel L."/>
            <person name="Alam S."/>
            <person name="Benzie J."/>
            <person name="Hamilton M."/>
            <person name="Karsi A."/>
            <person name="Lawrence M.L."/>
            <person name="Peterson D.G."/>
        </authorList>
    </citation>
    <scope>NUCLEOTIDE SEQUENCE [LARGE SCALE GENOMIC DNA]</scope>
    <source>
        <strain evidence="10">BAU-BD-2019</strain>
        <tissue evidence="9">Blood</tissue>
    </source>
</reference>
<feature type="compositionally biased region" description="Basic residues" evidence="7">
    <location>
        <begin position="1"/>
        <end position="10"/>
    </location>
</feature>
<comment type="subcellular location">
    <subcellularLocation>
        <location evidence="1">Chromosome</location>
    </subcellularLocation>
</comment>
<proteinExistence type="inferred from homology"/>
<feature type="coiled-coil region" evidence="6">
    <location>
        <begin position="257"/>
        <end position="284"/>
    </location>
</feature>
<keyword evidence="5 6" id="KW-0175">Coiled coil</keyword>